<organism evidence="1 2">
    <name type="scientific">Puccinia striiformis f. sp. tritici</name>
    <dbReference type="NCBI Taxonomy" id="168172"/>
    <lineage>
        <taxon>Eukaryota</taxon>
        <taxon>Fungi</taxon>
        <taxon>Dikarya</taxon>
        <taxon>Basidiomycota</taxon>
        <taxon>Pucciniomycotina</taxon>
        <taxon>Pucciniomycetes</taxon>
        <taxon>Pucciniales</taxon>
        <taxon>Pucciniaceae</taxon>
        <taxon>Puccinia</taxon>
    </lineage>
</organism>
<gene>
    <name evidence="1" type="ORF">MJO28_011879</name>
</gene>
<proteinExistence type="predicted"/>
<reference evidence="2" key="2">
    <citation type="journal article" date="2018" name="Mol. Plant Microbe Interact.">
        <title>Genome sequence resources for the wheat stripe rust pathogen (Puccinia striiformis f. sp. tritici) and the barley stripe rust pathogen (Puccinia striiformis f. sp. hordei).</title>
        <authorList>
            <person name="Xia C."/>
            <person name="Wang M."/>
            <person name="Yin C."/>
            <person name="Cornejo O.E."/>
            <person name="Hulbert S.H."/>
            <person name="Chen X."/>
        </authorList>
    </citation>
    <scope>NUCLEOTIDE SEQUENCE [LARGE SCALE GENOMIC DNA]</scope>
    <source>
        <strain evidence="2">93-210</strain>
    </source>
</reference>
<reference evidence="2" key="1">
    <citation type="journal article" date="2018" name="BMC Genomics">
        <title>Genomic insights into host adaptation between the wheat stripe rust pathogen (Puccinia striiformis f. sp. tritici) and the barley stripe rust pathogen (Puccinia striiformis f. sp. hordei).</title>
        <authorList>
            <person name="Xia C."/>
            <person name="Wang M."/>
            <person name="Yin C."/>
            <person name="Cornejo O.E."/>
            <person name="Hulbert S.H."/>
            <person name="Chen X."/>
        </authorList>
    </citation>
    <scope>NUCLEOTIDE SEQUENCE [LARGE SCALE GENOMIC DNA]</scope>
    <source>
        <strain evidence="2">93-210</strain>
    </source>
</reference>
<keyword evidence="2" id="KW-1185">Reference proteome</keyword>
<dbReference type="Proteomes" id="UP001060170">
    <property type="component" value="Chromosome 11"/>
</dbReference>
<reference evidence="1 2" key="3">
    <citation type="journal article" date="2022" name="Microbiol. Spectr.">
        <title>Folding features and dynamics of 3D genome architecture in plant fungal pathogens.</title>
        <authorList>
            <person name="Xia C."/>
        </authorList>
    </citation>
    <scope>NUCLEOTIDE SEQUENCE [LARGE SCALE GENOMIC DNA]</scope>
    <source>
        <strain evidence="1 2">93-210</strain>
    </source>
</reference>
<sequence length="1115" mass="123837">MLPTESTPLLGAQHQKNSRTNSANSNEHQQQQQQQQQQQSIHQLIHRIRFDLLTLIDTPLSTEQLTSPAITFSITRPLELTYFNLEHQAIIFALLVNRTQFITDSTHALTLHSVNATRASLCELLATNILRRVHESDLLKNLNPPPSSKSNKHKPAHYNRHTVNQKLTPEEEEACLLKSANVLATAFSLFEGAPTQVISSLEADWGTSDAKNVLSRQSNALEMAIVSEAKQFIRSPACQRVIDAIWTGKIVYTSTAIVDILSDRYKHRPVSLYNPRNAPLLNHYRLTVPRNRAALEYFHYAILILSYVTTLQTRQLNKMNGFEIWFNVFTIGFAADKLGSILEHGWLVFIANLWNGFDAAFILGHSIYLALRITGLVYLSHYELESHWLNEQSHQVLSCLAILIFPRLAFITLSDNILILSLRSMLSDFVFLMLLGAWCFLGFGYSLYSLQRGKVEAGEESPYSIGEIAIWMVYIFFGLDATGIANAHEFHRILGPAIFIIYACLSNTLLVTVLVSILSKIFSDISNDSIAETLYRKAVLTFEGVKSDALFSFQPPFNIPAMMILIPLKPFLTPRKFHTVVVFLCRMMGCPVLLTISFFERYVVGPFDKDRNSVGNSLKLTVANSLGGLALNHFNSIMKGNGAPSSGSGRRRTTMSKMSSRISRNLRKFGGLAVINACFDYEPYPPVRNESEAQEAEDQLRISRERKVSFEHSQLTEEPDQIDEQDSTVRKRPPYQSTSSSTAMMHSSSQSSSSNHNKPIEGSSELENGTCGTAKQANRLGLFSAAWKSKSHLSNFGQNMFGQSNNNTASGRELTTLEKLFLPHAGMVSTFVGPVPTSNPPPTPPLPPPPVLVGAGKRKISGTPSLTKTNDNRDEEEILESDCSSSSSTIEEDRSPLPPRPAPPANPPPSSTSIIPSSSSSSSRPATMYLDPPRTSLGGNHKPASIMLDEAEENKLEHRIRKRHNNHRLNSSSASSVIHLSTKSSRKSLLHHDLPDPDHSISDDDDEDDDDGNDTDEGLTHHLLQGSSERQYPHNTRHTFSRKLTGGASSSVTDNRHNQMVLVSMDDLELLIKAQFEKLESKLLSSLQNQNQNLTSATTSEVGHTVTPPLPPTDS</sequence>
<comment type="caution">
    <text evidence="1">The sequence shown here is derived from an EMBL/GenBank/DDBJ whole genome shotgun (WGS) entry which is preliminary data.</text>
</comment>
<evidence type="ECO:0000313" key="1">
    <source>
        <dbReference type="EMBL" id="KAI7944351.1"/>
    </source>
</evidence>
<evidence type="ECO:0000313" key="2">
    <source>
        <dbReference type="Proteomes" id="UP001060170"/>
    </source>
</evidence>
<name>A0ACC0E3X9_9BASI</name>
<dbReference type="EMBL" id="CM045875">
    <property type="protein sequence ID" value="KAI7944351.1"/>
    <property type="molecule type" value="Genomic_DNA"/>
</dbReference>
<protein>
    <submittedName>
        <fullName evidence="1">Uncharacterized protein</fullName>
    </submittedName>
</protein>
<accession>A0ACC0E3X9</accession>